<reference evidence="1" key="1">
    <citation type="submission" date="2021-06" db="EMBL/GenBank/DDBJ databases">
        <authorList>
            <person name="Kallberg Y."/>
            <person name="Tangrot J."/>
            <person name="Rosling A."/>
        </authorList>
    </citation>
    <scope>NUCLEOTIDE SEQUENCE</scope>
    <source>
        <strain evidence="1">FL966</strain>
    </source>
</reference>
<sequence>MPTMTKNYRILARTFFSEALNATPVWKQIGIVLWRFANGAGIRTLEQTLGVSQRSVCHFTDQFLEALLDIEKDRIMWPKGAQLAVVTHEFEYGETGLGNCKLPNVIGVMDGSHIPICSSFKNGARFVNCKSFHTINLLGIVDFQECFTYIHVGEAG</sequence>
<accession>A0A9N9FUD0</accession>
<dbReference type="Proteomes" id="UP000789759">
    <property type="component" value="Unassembled WGS sequence"/>
</dbReference>
<comment type="caution">
    <text evidence="1">The sequence shown here is derived from an EMBL/GenBank/DDBJ whole genome shotgun (WGS) entry which is preliminary data.</text>
</comment>
<evidence type="ECO:0000313" key="1">
    <source>
        <dbReference type="EMBL" id="CAG8562931.1"/>
    </source>
</evidence>
<dbReference type="EMBL" id="CAJVQA010002992">
    <property type="protein sequence ID" value="CAG8562931.1"/>
    <property type="molecule type" value="Genomic_DNA"/>
</dbReference>
<proteinExistence type="predicted"/>
<name>A0A9N9FUD0_9GLOM</name>
<evidence type="ECO:0000313" key="2">
    <source>
        <dbReference type="Proteomes" id="UP000789759"/>
    </source>
</evidence>
<protein>
    <submittedName>
        <fullName evidence="1">9419_t:CDS:1</fullName>
    </submittedName>
</protein>
<gene>
    <name evidence="1" type="ORF">CPELLU_LOCUS5288</name>
</gene>
<dbReference type="AlphaFoldDB" id="A0A9N9FUD0"/>
<organism evidence="1 2">
    <name type="scientific">Cetraspora pellucida</name>
    <dbReference type="NCBI Taxonomy" id="1433469"/>
    <lineage>
        <taxon>Eukaryota</taxon>
        <taxon>Fungi</taxon>
        <taxon>Fungi incertae sedis</taxon>
        <taxon>Mucoromycota</taxon>
        <taxon>Glomeromycotina</taxon>
        <taxon>Glomeromycetes</taxon>
        <taxon>Diversisporales</taxon>
        <taxon>Gigasporaceae</taxon>
        <taxon>Cetraspora</taxon>
    </lineage>
</organism>
<keyword evidence="2" id="KW-1185">Reference proteome</keyword>
<dbReference type="OrthoDB" id="2445244at2759"/>